<dbReference type="AlphaFoldDB" id="Q6ZKQ8"/>
<sequence>MTCSTSASTATTRPHFVSAISLPSSLHVRLHHWPLELPFVEVRQFRRGHRWICADNALRLRLHRWSHELATSTATTRARSATVGGLPSSLHL</sequence>
<gene>
    <name evidence="1" type="primary">OJ1117_F10.19</name>
</gene>
<organism evidence="1 2">
    <name type="scientific">Oryza sativa subsp. japonica</name>
    <name type="common">Rice</name>
    <dbReference type="NCBI Taxonomy" id="39947"/>
    <lineage>
        <taxon>Eukaryota</taxon>
        <taxon>Viridiplantae</taxon>
        <taxon>Streptophyta</taxon>
        <taxon>Embryophyta</taxon>
        <taxon>Tracheophyta</taxon>
        <taxon>Spermatophyta</taxon>
        <taxon>Magnoliopsida</taxon>
        <taxon>Liliopsida</taxon>
        <taxon>Poales</taxon>
        <taxon>Poaceae</taxon>
        <taxon>BOP clade</taxon>
        <taxon>Oryzoideae</taxon>
        <taxon>Oryzeae</taxon>
        <taxon>Oryzinae</taxon>
        <taxon>Oryza</taxon>
        <taxon>Oryza sativa</taxon>
    </lineage>
</organism>
<reference evidence="2" key="2">
    <citation type="journal article" date="2008" name="Nucleic Acids Res.">
        <title>The rice annotation project database (RAP-DB): 2008 update.</title>
        <authorList>
            <consortium name="The rice annotation project (RAP)"/>
        </authorList>
    </citation>
    <scope>GENOME REANNOTATION</scope>
    <source>
        <strain evidence="2">cv. Nipponbare</strain>
    </source>
</reference>
<evidence type="ECO:0000313" key="1">
    <source>
        <dbReference type="EMBL" id="BAD08790.1"/>
    </source>
</evidence>
<protein>
    <submittedName>
        <fullName evidence="1">Uncharacterized protein</fullName>
    </submittedName>
</protein>
<evidence type="ECO:0000313" key="2">
    <source>
        <dbReference type="Proteomes" id="UP000000763"/>
    </source>
</evidence>
<proteinExistence type="predicted"/>
<name>Q6ZKQ8_ORYSJ</name>
<dbReference type="Proteomes" id="UP000000763">
    <property type="component" value="Chromosome 8"/>
</dbReference>
<accession>Q6ZKQ8</accession>
<reference evidence="2" key="1">
    <citation type="journal article" date="2005" name="Nature">
        <title>The map-based sequence of the rice genome.</title>
        <authorList>
            <consortium name="International rice genome sequencing project (IRGSP)"/>
            <person name="Matsumoto T."/>
            <person name="Wu J."/>
            <person name="Kanamori H."/>
            <person name="Katayose Y."/>
            <person name="Fujisawa M."/>
            <person name="Namiki N."/>
            <person name="Mizuno H."/>
            <person name="Yamamoto K."/>
            <person name="Antonio B.A."/>
            <person name="Baba T."/>
            <person name="Sakata K."/>
            <person name="Nagamura Y."/>
            <person name="Aoki H."/>
            <person name="Arikawa K."/>
            <person name="Arita K."/>
            <person name="Bito T."/>
            <person name="Chiden Y."/>
            <person name="Fujitsuka N."/>
            <person name="Fukunaka R."/>
            <person name="Hamada M."/>
            <person name="Harada C."/>
            <person name="Hayashi A."/>
            <person name="Hijishita S."/>
            <person name="Honda M."/>
            <person name="Hosokawa S."/>
            <person name="Ichikawa Y."/>
            <person name="Idonuma A."/>
            <person name="Iijima M."/>
            <person name="Ikeda M."/>
            <person name="Ikeno M."/>
            <person name="Ito K."/>
            <person name="Ito S."/>
            <person name="Ito T."/>
            <person name="Ito Y."/>
            <person name="Ito Y."/>
            <person name="Iwabuchi A."/>
            <person name="Kamiya K."/>
            <person name="Karasawa W."/>
            <person name="Kurita K."/>
            <person name="Katagiri S."/>
            <person name="Kikuta A."/>
            <person name="Kobayashi H."/>
            <person name="Kobayashi N."/>
            <person name="Machita K."/>
            <person name="Maehara T."/>
            <person name="Masukawa M."/>
            <person name="Mizubayashi T."/>
            <person name="Mukai Y."/>
            <person name="Nagasaki H."/>
            <person name="Nagata Y."/>
            <person name="Naito S."/>
            <person name="Nakashima M."/>
            <person name="Nakama Y."/>
            <person name="Nakamichi Y."/>
            <person name="Nakamura M."/>
            <person name="Meguro A."/>
            <person name="Negishi M."/>
            <person name="Ohta I."/>
            <person name="Ohta T."/>
            <person name="Okamoto M."/>
            <person name="Ono N."/>
            <person name="Saji S."/>
            <person name="Sakaguchi M."/>
            <person name="Sakai K."/>
            <person name="Shibata M."/>
            <person name="Shimokawa T."/>
            <person name="Song J."/>
            <person name="Takazaki Y."/>
            <person name="Terasawa K."/>
            <person name="Tsugane M."/>
            <person name="Tsuji K."/>
            <person name="Ueda S."/>
            <person name="Waki K."/>
            <person name="Yamagata H."/>
            <person name="Yamamoto M."/>
            <person name="Yamamoto S."/>
            <person name="Yamane H."/>
            <person name="Yoshiki S."/>
            <person name="Yoshihara R."/>
            <person name="Yukawa K."/>
            <person name="Zhong H."/>
            <person name="Yano M."/>
            <person name="Yuan Q."/>
            <person name="Ouyang S."/>
            <person name="Liu J."/>
            <person name="Jones K.M."/>
            <person name="Gansberger K."/>
            <person name="Moffat K."/>
            <person name="Hill J."/>
            <person name="Bera J."/>
            <person name="Fadrosh D."/>
            <person name="Jin S."/>
            <person name="Johri S."/>
            <person name="Kim M."/>
            <person name="Overton L."/>
            <person name="Reardon M."/>
            <person name="Tsitrin T."/>
            <person name="Vuong H."/>
            <person name="Weaver B."/>
            <person name="Ciecko A."/>
            <person name="Tallon L."/>
            <person name="Jackson J."/>
            <person name="Pai G."/>
            <person name="Aken S.V."/>
            <person name="Utterback T."/>
            <person name="Reidmuller S."/>
            <person name="Feldblyum T."/>
            <person name="Hsiao J."/>
            <person name="Zismann V."/>
            <person name="Iobst S."/>
            <person name="de Vazeille A.R."/>
            <person name="Buell C.R."/>
            <person name="Ying K."/>
            <person name="Li Y."/>
            <person name="Lu T."/>
            <person name="Huang Y."/>
            <person name="Zhao Q."/>
            <person name="Feng Q."/>
            <person name="Zhang L."/>
            <person name="Zhu J."/>
            <person name="Weng Q."/>
            <person name="Mu J."/>
            <person name="Lu Y."/>
            <person name="Fan D."/>
            <person name="Liu Y."/>
            <person name="Guan J."/>
            <person name="Zhang Y."/>
            <person name="Yu S."/>
            <person name="Liu X."/>
            <person name="Zhang Y."/>
            <person name="Hong G."/>
            <person name="Han B."/>
            <person name="Choisne N."/>
            <person name="Demange N."/>
            <person name="Orjeda G."/>
            <person name="Samain S."/>
            <person name="Cattolico L."/>
            <person name="Pelletier E."/>
            <person name="Couloux A."/>
            <person name="Segurens B."/>
            <person name="Wincker P."/>
            <person name="D'Hont A."/>
            <person name="Scarpelli C."/>
            <person name="Weissenbach J."/>
            <person name="Salanoubat M."/>
            <person name="Quetier F."/>
            <person name="Yu Y."/>
            <person name="Kim H.R."/>
            <person name="Rambo T."/>
            <person name="Currie J."/>
            <person name="Collura K."/>
            <person name="Luo M."/>
            <person name="Yang T."/>
            <person name="Ammiraju J.S.S."/>
            <person name="Engler F."/>
            <person name="Soderlund C."/>
            <person name="Wing R.A."/>
            <person name="Palmer L.E."/>
            <person name="de la Bastide M."/>
            <person name="Spiegel L."/>
            <person name="Nascimento L."/>
            <person name="Zutavern T."/>
            <person name="O'Shaughnessy A."/>
            <person name="Dike S."/>
            <person name="Dedhia N."/>
            <person name="Preston R."/>
            <person name="Balija V."/>
            <person name="McCombie W.R."/>
            <person name="Chow T."/>
            <person name="Chen H."/>
            <person name="Chung M."/>
            <person name="Chen C."/>
            <person name="Shaw J."/>
            <person name="Wu H."/>
            <person name="Hsiao K."/>
            <person name="Chao Y."/>
            <person name="Chu M."/>
            <person name="Cheng C."/>
            <person name="Hour A."/>
            <person name="Lee P."/>
            <person name="Lin S."/>
            <person name="Lin Y."/>
            <person name="Liou J."/>
            <person name="Liu S."/>
            <person name="Hsing Y."/>
            <person name="Raghuvanshi S."/>
            <person name="Mohanty A."/>
            <person name="Bharti A.K."/>
            <person name="Gaur A."/>
            <person name="Gupta V."/>
            <person name="Kumar D."/>
            <person name="Ravi V."/>
            <person name="Vij S."/>
            <person name="Kapur A."/>
            <person name="Khurana P."/>
            <person name="Khurana P."/>
            <person name="Khurana J.P."/>
            <person name="Tyagi A.K."/>
            <person name="Gaikwad K."/>
            <person name="Singh A."/>
            <person name="Dalal V."/>
            <person name="Srivastava S."/>
            <person name="Dixit A."/>
            <person name="Pal A.K."/>
            <person name="Ghazi I.A."/>
            <person name="Yadav M."/>
            <person name="Pandit A."/>
            <person name="Bhargava A."/>
            <person name="Sureshbabu K."/>
            <person name="Batra K."/>
            <person name="Sharma T.R."/>
            <person name="Mohapatra T."/>
            <person name="Singh N.K."/>
            <person name="Messing J."/>
            <person name="Nelson A.B."/>
            <person name="Fuks G."/>
            <person name="Kavchok S."/>
            <person name="Keizer G."/>
            <person name="Linton E."/>
            <person name="Llaca V."/>
            <person name="Song R."/>
            <person name="Tanyolac B."/>
            <person name="Young S."/>
            <person name="Ho-Il K."/>
            <person name="Hahn J.H."/>
            <person name="Sangsakoo G."/>
            <person name="Vanavichit A."/>
            <person name="de Mattos Luiz.A.T."/>
            <person name="Zimmer P.D."/>
            <person name="Malone G."/>
            <person name="Dellagostin O."/>
            <person name="de Oliveira A.C."/>
            <person name="Bevan M."/>
            <person name="Bancroft I."/>
            <person name="Minx P."/>
            <person name="Cordum H."/>
            <person name="Wilson R."/>
            <person name="Cheng Z."/>
            <person name="Jin W."/>
            <person name="Jiang J."/>
            <person name="Leong S.A."/>
            <person name="Iwama H."/>
            <person name="Gojobori T."/>
            <person name="Itoh T."/>
            <person name="Niimura Y."/>
            <person name="Fujii Y."/>
            <person name="Habara T."/>
            <person name="Sakai H."/>
            <person name="Sato Y."/>
            <person name="Wilson G."/>
            <person name="Kumar K."/>
            <person name="McCouch S."/>
            <person name="Juretic N."/>
            <person name="Hoen D."/>
            <person name="Wright S."/>
            <person name="Bruskiewich R."/>
            <person name="Bureau T."/>
            <person name="Miyao A."/>
            <person name="Hirochika H."/>
            <person name="Nishikawa T."/>
            <person name="Kadowaki K."/>
            <person name="Sugiura M."/>
            <person name="Burr B."/>
            <person name="Sasaki T."/>
        </authorList>
    </citation>
    <scope>NUCLEOTIDE SEQUENCE [LARGE SCALE GENOMIC DNA]</scope>
    <source>
        <strain evidence="2">cv. Nipponbare</strain>
    </source>
</reference>
<dbReference type="EMBL" id="AP003871">
    <property type="protein sequence ID" value="BAD08790.1"/>
    <property type="molecule type" value="Genomic_DNA"/>
</dbReference>